<sequence>MLCFFWTRWRCSYSNGTGGRIHRNALVSIFLRQVEYYDGIIILTTNMPEHIDAAFESRVHFSIGCPGLSKDSRQKIWRRFLARSRIELEENAISELASHNIEGRQIKNVSSSALTIAADAGTILGVEQIEHVLQVLSKWKRTTENSQSIGRK</sequence>
<dbReference type="PANTHER" id="PTHR46411:SF2">
    <property type="entry name" value="AAA+ ATPASE DOMAIN-CONTAINING PROTEIN"/>
    <property type="match status" value="1"/>
</dbReference>
<dbReference type="Proteomes" id="UP000305067">
    <property type="component" value="Unassembled WGS sequence"/>
</dbReference>
<dbReference type="EMBL" id="ML178819">
    <property type="protein sequence ID" value="TFL03934.1"/>
    <property type="molecule type" value="Genomic_DNA"/>
</dbReference>
<evidence type="ECO:0008006" key="3">
    <source>
        <dbReference type="Google" id="ProtNLM"/>
    </source>
</evidence>
<reference evidence="1 2" key="1">
    <citation type="journal article" date="2019" name="Nat. Ecol. Evol.">
        <title>Megaphylogeny resolves global patterns of mushroom evolution.</title>
        <authorList>
            <person name="Varga T."/>
            <person name="Krizsan K."/>
            <person name="Foldi C."/>
            <person name="Dima B."/>
            <person name="Sanchez-Garcia M."/>
            <person name="Sanchez-Ramirez S."/>
            <person name="Szollosi G.J."/>
            <person name="Szarkandi J.G."/>
            <person name="Papp V."/>
            <person name="Albert L."/>
            <person name="Andreopoulos W."/>
            <person name="Angelini C."/>
            <person name="Antonin V."/>
            <person name="Barry K.W."/>
            <person name="Bougher N.L."/>
            <person name="Buchanan P."/>
            <person name="Buyck B."/>
            <person name="Bense V."/>
            <person name="Catcheside P."/>
            <person name="Chovatia M."/>
            <person name="Cooper J."/>
            <person name="Damon W."/>
            <person name="Desjardin D."/>
            <person name="Finy P."/>
            <person name="Geml J."/>
            <person name="Haridas S."/>
            <person name="Hughes K."/>
            <person name="Justo A."/>
            <person name="Karasinski D."/>
            <person name="Kautmanova I."/>
            <person name="Kiss B."/>
            <person name="Kocsube S."/>
            <person name="Kotiranta H."/>
            <person name="LaButti K.M."/>
            <person name="Lechner B.E."/>
            <person name="Liimatainen K."/>
            <person name="Lipzen A."/>
            <person name="Lukacs Z."/>
            <person name="Mihaltcheva S."/>
            <person name="Morgado L.N."/>
            <person name="Niskanen T."/>
            <person name="Noordeloos M.E."/>
            <person name="Ohm R.A."/>
            <person name="Ortiz-Santana B."/>
            <person name="Ovrebo C."/>
            <person name="Racz N."/>
            <person name="Riley R."/>
            <person name="Savchenko A."/>
            <person name="Shiryaev A."/>
            <person name="Soop K."/>
            <person name="Spirin V."/>
            <person name="Szebenyi C."/>
            <person name="Tomsovsky M."/>
            <person name="Tulloss R.E."/>
            <person name="Uehling J."/>
            <person name="Grigoriev I.V."/>
            <person name="Vagvolgyi C."/>
            <person name="Papp T."/>
            <person name="Martin F.M."/>
            <person name="Miettinen O."/>
            <person name="Hibbett D.S."/>
            <person name="Nagy L.G."/>
        </authorList>
    </citation>
    <scope>NUCLEOTIDE SEQUENCE [LARGE SCALE GENOMIC DNA]</scope>
    <source>
        <strain evidence="1 2">CBS 309.79</strain>
    </source>
</reference>
<gene>
    <name evidence="1" type="ORF">BDV98DRAFT_602431</name>
</gene>
<organism evidence="1 2">
    <name type="scientific">Pterulicium gracile</name>
    <dbReference type="NCBI Taxonomy" id="1884261"/>
    <lineage>
        <taxon>Eukaryota</taxon>
        <taxon>Fungi</taxon>
        <taxon>Dikarya</taxon>
        <taxon>Basidiomycota</taxon>
        <taxon>Agaricomycotina</taxon>
        <taxon>Agaricomycetes</taxon>
        <taxon>Agaricomycetidae</taxon>
        <taxon>Agaricales</taxon>
        <taxon>Pleurotineae</taxon>
        <taxon>Pterulaceae</taxon>
        <taxon>Pterulicium</taxon>
    </lineage>
</organism>
<dbReference type="PANTHER" id="PTHR46411">
    <property type="entry name" value="FAMILY ATPASE, PUTATIVE-RELATED"/>
    <property type="match status" value="1"/>
</dbReference>
<protein>
    <recommendedName>
        <fullName evidence="3">ATPase AAA-type core domain-containing protein</fullName>
    </recommendedName>
</protein>
<name>A0A5C3QZW5_9AGAR</name>
<evidence type="ECO:0000313" key="1">
    <source>
        <dbReference type="EMBL" id="TFL03934.1"/>
    </source>
</evidence>
<accession>A0A5C3QZW5</accession>
<keyword evidence="2" id="KW-1185">Reference proteome</keyword>
<dbReference type="OrthoDB" id="10042665at2759"/>
<dbReference type="STRING" id="1884261.A0A5C3QZW5"/>
<dbReference type="Gene3D" id="3.40.50.300">
    <property type="entry name" value="P-loop containing nucleotide triphosphate hydrolases"/>
    <property type="match status" value="1"/>
</dbReference>
<dbReference type="InterPro" id="IPR027417">
    <property type="entry name" value="P-loop_NTPase"/>
</dbReference>
<evidence type="ECO:0000313" key="2">
    <source>
        <dbReference type="Proteomes" id="UP000305067"/>
    </source>
</evidence>
<dbReference type="AlphaFoldDB" id="A0A5C3QZW5"/>
<proteinExistence type="predicted"/>
<dbReference type="SUPFAM" id="SSF52540">
    <property type="entry name" value="P-loop containing nucleoside triphosphate hydrolases"/>
    <property type="match status" value="1"/>
</dbReference>